<keyword evidence="3" id="KW-1185">Reference proteome</keyword>
<dbReference type="Proteomes" id="UP000610303">
    <property type="component" value="Unassembled WGS sequence"/>
</dbReference>
<proteinExistence type="predicted"/>
<evidence type="ECO:0000313" key="2">
    <source>
        <dbReference type="EMBL" id="GGR36213.1"/>
    </source>
</evidence>
<dbReference type="SUPFAM" id="SSF53474">
    <property type="entry name" value="alpha/beta-Hydrolases"/>
    <property type="match status" value="1"/>
</dbReference>
<dbReference type="RefSeq" id="WP_229781812.1">
    <property type="nucleotide sequence ID" value="NZ_BMRJ01000005.1"/>
</dbReference>
<dbReference type="InterPro" id="IPR029058">
    <property type="entry name" value="AB_hydrolase_fold"/>
</dbReference>
<feature type="domain" description="AB hydrolase-1" evidence="1">
    <location>
        <begin position="8"/>
        <end position="239"/>
    </location>
</feature>
<organism evidence="2 3">
    <name type="scientific">Agromyces mediolanus</name>
    <name type="common">Corynebacterium mediolanum</name>
    <dbReference type="NCBI Taxonomy" id="41986"/>
    <lineage>
        <taxon>Bacteria</taxon>
        <taxon>Bacillati</taxon>
        <taxon>Actinomycetota</taxon>
        <taxon>Actinomycetes</taxon>
        <taxon>Micrococcales</taxon>
        <taxon>Microbacteriaceae</taxon>
        <taxon>Agromyces</taxon>
    </lineage>
</organism>
<dbReference type="GO" id="GO:0003824">
    <property type="term" value="F:catalytic activity"/>
    <property type="evidence" value="ECO:0007669"/>
    <property type="project" value="UniProtKB-ARBA"/>
</dbReference>
<evidence type="ECO:0000313" key="3">
    <source>
        <dbReference type="Proteomes" id="UP000610303"/>
    </source>
</evidence>
<dbReference type="InterPro" id="IPR050228">
    <property type="entry name" value="Carboxylesterase_BioH"/>
</dbReference>
<name>A0A918FGF1_AGRME</name>
<reference evidence="2" key="1">
    <citation type="journal article" date="2014" name="Int. J. Syst. Evol. Microbiol.">
        <title>Complete genome sequence of Corynebacterium casei LMG S-19264T (=DSM 44701T), isolated from a smear-ripened cheese.</title>
        <authorList>
            <consortium name="US DOE Joint Genome Institute (JGI-PGF)"/>
            <person name="Walter F."/>
            <person name="Albersmeier A."/>
            <person name="Kalinowski J."/>
            <person name="Ruckert C."/>
        </authorList>
    </citation>
    <scope>NUCLEOTIDE SEQUENCE</scope>
    <source>
        <strain evidence="2">JCM 3346</strain>
    </source>
</reference>
<dbReference type="Gene3D" id="3.40.50.1820">
    <property type="entry name" value="alpha/beta hydrolase"/>
    <property type="match status" value="1"/>
</dbReference>
<dbReference type="EMBL" id="BMRJ01000005">
    <property type="protein sequence ID" value="GGR36213.1"/>
    <property type="molecule type" value="Genomic_DNA"/>
</dbReference>
<dbReference type="InterPro" id="IPR000073">
    <property type="entry name" value="AB_hydrolase_1"/>
</dbReference>
<sequence length="266" mass="27882">MTVVRARVVLVHGIRTSATMWRAQLEGLARYDVDAVAIDLPGHGRRMGEPFTLDGAIDAIADALRADGPDAPDAPARPSPVPRLLVGLSLGGYLAIETAARHPELLDGLVAASCGTRPRGVGLRGYLALAEAIGRLPDRGRALNDGFVRLMLSPAAARDVVAGGVALDVMQTTLTAVGAIDLEAALGALRCPVWLVNGQLDHFRLEERRLARAVGDGRLVVVPGATHLVSLSRPEAFTAVVLDAVAELERRAALGARTRRGSDPSG</sequence>
<dbReference type="Pfam" id="PF12697">
    <property type="entry name" value="Abhydrolase_6"/>
    <property type="match status" value="1"/>
</dbReference>
<reference evidence="2" key="2">
    <citation type="submission" date="2020-09" db="EMBL/GenBank/DDBJ databases">
        <authorList>
            <person name="Sun Q."/>
            <person name="Ohkuma M."/>
        </authorList>
    </citation>
    <scope>NUCLEOTIDE SEQUENCE</scope>
    <source>
        <strain evidence="2">JCM 3346</strain>
    </source>
</reference>
<protein>
    <submittedName>
        <fullName evidence="2">Lysophospholipase</fullName>
    </submittedName>
</protein>
<dbReference type="PANTHER" id="PTHR43194:SF2">
    <property type="entry name" value="PEROXISOMAL MEMBRANE PROTEIN LPX1"/>
    <property type="match status" value="1"/>
</dbReference>
<gene>
    <name evidence="2" type="ORF">GCM10010196_32840</name>
</gene>
<dbReference type="AlphaFoldDB" id="A0A918FGF1"/>
<accession>A0A918FGF1</accession>
<dbReference type="PANTHER" id="PTHR43194">
    <property type="entry name" value="HYDROLASE ALPHA/BETA FOLD FAMILY"/>
    <property type="match status" value="1"/>
</dbReference>
<comment type="caution">
    <text evidence="2">The sequence shown here is derived from an EMBL/GenBank/DDBJ whole genome shotgun (WGS) entry which is preliminary data.</text>
</comment>
<evidence type="ECO:0000259" key="1">
    <source>
        <dbReference type="Pfam" id="PF12697"/>
    </source>
</evidence>